<comment type="caution">
    <text evidence="1">The sequence shown here is derived from an EMBL/GenBank/DDBJ whole genome shotgun (WGS) entry which is preliminary data.</text>
</comment>
<proteinExistence type="predicted"/>
<evidence type="ECO:0000313" key="2">
    <source>
        <dbReference type="Proteomes" id="UP001232755"/>
    </source>
</evidence>
<organism evidence="1 2">
    <name type="scientific">Streptomyces africanus</name>
    <dbReference type="NCBI Taxonomy" id="231024"/>
    <lineage>
        <taxon>Bacteria</taxon>
        <taxon>Bacillati</taxon>
        <taxon>Actinomycetota</taxon>
        <taxon>Actinomycetes</taxon>
        <taxon>Kitasatosporales</taxon>
        <taxon>Streptomycetaceae</taxon>
        <taxon>Streptomyces</taxon>
    </lineage>
</organism>
<dbReference type="Proteomes" id="UP001232755">
    <property type="component" value="Unassembled WGS sequence"/>
</dbReference>
<sequence length="117" mass="13143">MAEVTATLMGVSELAVLRTLERAGRRLLGRPDRSRLNDVPPWELHTHLPVNPDKVDRAMTGVWELPRAAGLPDALIASLDGYARTLLLTGRPFDRDDLRSCLARTPQHRLPWEARSE</sequence>
<dbReference type="EMBL" id="JAUSYP010000001">
    <property type="protein sequence ID" value="MDQ0750405.1"/>
    <property type="molecule type" value="Genomic_DNA"/>
</dbReference>
<reference evidence="1 2" key="1">
    <citation type="submission" date="2023-07" db="EMBL/GenBank/DDBJ databases">
        <title>Comparative genomics of wheat-associated soil bacteria to identify genetic determinants of phenazine resistance.</title>
        <authorList>
            <person name="Mouncey N."/>
        </authorList>
    </citation>
    <scope>NUCLEOTIDE SEQUENCE [LARGE SCALE GENOMIC DNA]</scope>
    <source>
        <strain evidence="1 2">B3I12</strain>
    </source>
</reference>
<name>A0ABU0QTH6_9ACTN</name>
<protein>
    <submittedName>
        <fullName evidence="1">Uncharacterized protein</fullName>
    </submittedName>
</protein>
<keyword evidence="2" id="KW-1185">Reference proteome</keyword>
<evidence type="ECO:0000313" key="1">
    <source>
        <dbReference type="EMBL" id="MDQ0750405.1"/>
    </source>
</evidence>
<gene>
    <name evidence="1" type="ORF">QF034_004636</name>
</gene>
<accession>A0ABU0QTH6</accession>